<dbReference type="EMBL" id="MSGO01000051">
    <property type="protein sequence ID" value="OLL13941.1"/>
    <property type="molecule type" value="Genomic_DNA"/>
</dbReference>
<evidence type="ECO:0000313" key="5">
    <source>
        <dbReference type="EMBL" id="OLO57145.1"/>
    </source>
</evidence>
<dbReference type="Pfam" id="PF01097">
    <property type="entry name" value="Defensin_2"/>
    <property type="match status" value="1"/>
</dbReference>
<accession>A0A1Q8W4A1</accession>
<keyword evidence="1" id="KW-1015">Disulfide bond</keyword>
<dbReference type="GO" id="GO:0006952">
    <property type="term" value="P:defense response"/>
    <property type="evidence" value="ECO:0007669"/>
    <property type="project" value="InterPro"/>
</dbReference>
<name>A0A1Q8W4A1_9ACTO</name>
<evidence type="ECO:0000313" key="4">
    <source>
        <dbReference type="EMBL" id="OLL13941.1"/>
    </source>
</evidence>
<dbReference type="InterPro" id="IPR001542">
    <property type="entry name" value="Defensin_invertebrate/fungal"/>
</dbReference>
<evidence type="ECO:0000313" key="7">
    <source>
        <dbReference type="Proteomes" id="UP000186855"/>
    </source>
</evidence>
<dbReference type="Proteomes" id="UP000186855">
    <property type="component" value="Unassembled WGS sequence"/>
</dbReference>
<dbReference type="InterPro" id="IPR036574">
    <property type="entry name" value="Scorpion_toxin-like_sf"/>
</dbReference>
<reference evidence="6 7" key="1">
    <citation type="submission" date="2016-12" db="EMBL/GenBank/DDBJ databases">
        <title>Genomic comparison of strains in the 'Actinomyces naeslundii' group.</title>
        <authorList>
            <person name="Mughal S.R."/>
            <person name="Do T."/>
            <person name="Gilbert S.C."/>
            <person name="Witherden E.A."/>
            <person name="Didelot X."/>
            <person name="Beighton D."/>
        </authorList>
    </citation>
    <scope>NUCLEOTIDE SEQUENCE [LARGE SCALE GENOMIC DNA]</scope>
    <source>
        <strain evidence="5 7">S24V</strain>
        <strain evidence="4 6">S64C</strain>
    </source>
</reference>
<evidence type="ECO:0000259" key="3">
    <source>
        <dbReference type="Pfam" id="PF01097"/>
    </source>
</evidence>
<dbReference type="AlphaFoldDB" id="A0A1Q8W4A1"/>
<sequence length="70" mass="7869">MDKFTRRTASLSDSDFKQAISSETHAPIEGAEGFGCPDESRCNAHCQNNGFDRGRCDSIFALRCHCSYYR</sequence>
<evidence type="ECO:0000313" key="6">
    <source>
        <dbReference type="Proteomes" id="UP000185736"/>
    </source>
</evidence>
<dbReference type="NCBIfam" id="NF038042">
    <property type="entry name" value="actinodefensin"/>
    <property type="match status" value="1"/>
</dbReference>
<dbReference type="SUPFAM" id="SSF57095">
    <property type="entry name" value="Scorpion toxin-like"/>
    <property type="match status" value="1"/>
</dbReference>
<dbReference type="Proteomes" id="UP000185736">
    <property type="component" value="Unassembled WGS sequence"/>
</dbReference>
<feature type="domain" description="Invertebrate defensins family profile" evidence="3">
    <location>
        <begin position="33"/>
        <end position="66"/>
    </location>
</feature>
<protein>
    <submittedName>
        <fullName evidence="5">Arthropod defensin</fullName>
    </submittedName>
</protein>
<feature type="region of interest" description="Disordered" evidence="2">
    <location>
        <begin position="1"/>
        <end position="22"/>
    </location>
</feature>
<feature type="compositionally biased region" description="Polar residues" evidence="2">
    <location>
        <begin position="7"/>
        <end position="22"/>
    </location>
</feature>
<proteinExistence type="predicted"/>
<gene>
    <name evidence="5" type="ORF">BKH30_00520</name>
    <name evidence="4" type="ORF">BKH32_11175</name>
</gene>
<evidence type="ECO:0000256" key="1">
    <source>
        <dbReference type="ARBA" id="ARBA00023157"/>
    </source>
</evidence>
<dbReference type="RefSeq" id="WP_075250112.1">
    <property type="nucleotide sequence ID" value="NZ_MSGO01000051.1"/>
</dbReference>
<dbReference type="EMBL" id="MSKI01000005">
    <property type="protein sequence ID" value="OLO57145.1"/>
    <property type="molecule type" value="Genomic_DNA"/>
</dbReference>
<dbReference type="Gene3D" id="3.30.30.10">
    <property type="entry name" value="Knottin, scorpion toxin-like"/>
    <property type="match status" value="1"/>
</dbReference>
<evidence type="ECO:0000256" key="2">
    <source>
        <dbReference type="SAM" id="MobiDB-lite"/>
    </source>
</evidence>
<comment type="caution">
    <text evidence="5">The sequence shown here is derived from an EMBL/GenBank/DDBJ whole genome shotgun (WGS) entry which is preliminary data.</text>
</comment>
<organism evidence="5 7">
    <name type="scientific">Actinomyces oris</name>
    <dbReference type="NCBI Taxonomy" id="544580"/>
    <lineage>
        <taxon>Bacteria</taxon>
        <taxon>Bacillati</taxon>
        <taxon>Actinomycetota</taxon>
        <taxon>Actinomycetes</taxon>
        <taxon>Actinomycetales</taxon>
        <taxon>Actinomycetaceae</taxon>
        <taxon>Actinomyces</taxon>
    </lineage>
</organism>